<evidence type="ECO:0000313" key="2">
    <source>
        <dbReference type="EMBL" id="CAF4470090.1"/>
    </source>
</evidence>
<comment type="caution">
    <text evidence="1">The sequence shown here is derived from an EMBL/GenBank/DDBJ whole genome shotgun (WGS) entry which is preliminary data.</text>
</comment>
<accession>A0A816AH36</accession>
<protein>
    <submittedName>
        <fullName evidence="1">Uncharacterized protein</fullName>
    </submittedName>
</protein>
<dbReference type="OrthoDB" id="10060618at2759"/>
<evidence type="ECO:0000313" key="3">
    <source>
        <dbReference type="Proteomes" id="UP000663829"/>
    </source>
</evidence>
<dbReference type="Proteomes" id="UP000681722">
    <property type="component" value="Unassembled WGS sequence"/>
</dbReference>
<gene>
    <name evidence="1" type="ORF">GPM918_LOCUS42051</name>
    <name evidence="2" type="ORF">SRO942_LOCUS43227</name>
</gene>
<proteinExistence type="predicted"/>
<dbReference type="EMBL" id="CAJNOQ010034626">
    <property type="protein sequence ID" value="CAF1595511.1"/>
    <property type="molecule type" value="Genomic_DNA"/>
</dbReference>
<name>A0A816AH36_9BILA</name>
<dbReference type="EMBL" id="CAJOBC010100915">
    <property type="protein sequence ID" value="CAF4470090.1"/>
    <property type="molecule type" value="Genomic_DNA"/>
</dbReference>
<reference evidence="1" key="1">
    <citation type="submission" date="2021-02" db="EMBL/GenBank/DDBJ databases">
        <authorList>
            <person name="Nowell W R."/>
        </authorList>
    </citation>
    <scope>NUCLEOTIDE SEQUENCE</scope>
</reference>
<organism evidence="1 3">
    <name type="scientific">Didymodactylos carnosus</name>
    <dbReference type="NCBI Taxonomy" id="1234261"/>
    <lineage>
        <taxon>Eukaryota</taxon>
        <taxon>Metazoa</taxon>
        <taxon>Spiralia</taxon>
        <taxon>Gnathifera</taxon>
        <taxon>Rotifera</taxon>
        <taxon>Eurotatoria</taxon>
        <taxon>Bdelloidea</taxon>
        <taxon>Philodinida</taxon>
        <taxon>Philodinidae</taxon>
        <taxon>Didymodactylos</taxon>
    </lineage>
</organism>
<sequence>MDESEAIRIMKEKCLAAFLHNIRSKNRKQQHCYCLKTSDTWCSYQRDRLTNSNEDKNKEKLRLDPEFCKILHSLITKLTNESLLRRCLRGVTQNANESLNGIVTFVDIKTHDFRSIRGAAALASLYFNSGRTLLAEFFEETGININSLLLSNLLSKDEK</sequence>
<dbReference type="AlphaFoldDB" id="A0A816AH36"/>
<evidence type="ECO:0000313" key="1">
    <source>
        <dbReference type="EMBL" id="CAF1595511.1"/>
    </source>
</evidence>
<dbReference type="Proteomes" id="UP000663829">
    <property type="component" value="Unassembled WGS sequence"/>
</dbReference>
<keyword evidence="3" id="KW-1185">Reference proteome</keyword>